<accession>A0A109W609</accession>
<dbReference type="STRING" id="888061.AXF15_07145"/>
<dbReference type="Proteomes" id="UP000063964">
    <property type="component" value="Chromosome"/>
</dbReference>
<dbReference type="Gene3D" id="3.40.50.2000">
    <property type="entry name" value="Glycogen Phosphorylase B"/>
    <property type="match status" value="1"/>
</dbReference>
<dbReference type="OrthoDB" id="9816564at2"/>
<dbReference type="KEGG" id="doa:AXF15_07145"/>
<reference evidence="3" key="1">
    <citation type="submission" date="2016-02" db="EMBL/GenBank/DDBJ databases">
        <authorList>
            <person name="Holder M.E."/>
            <person name="Ajami N.J."/>
            <person name="Petrosino J.F."/>
        </authorList>
    </citation>
    <scope>NUCLEOTIDE SEQUENCE [LARGE SCALE GENOMIC DNA]</scope>
    <source>
        <strain evidence="3">DSM 12838</strain>
    </source>
</reference>
<dbReference type="AlphaFoldDB" id="A0A109W609"/>
<feature type="domain" description="Glycosyl transferase family 1" evidence="1">
    <location>
        <begin position="133"/>
        <end position="247"/>
    </location>
</feature>
<sequence length="332" mass="37000">MIRVYWHLSAYISHRRAGEAYRRCLSLAGCETANTPEDADLTVLHDEPHLWPAIFESMPVLREKPVAGYTVWESEALPEAYLPGLRLVREIWTASAFSASAFRQGHDRVRVLPHVVEPVEPSAEDLSWAGNFDRPYFFTIMDAVNPRKNLSALLRVFSRVRSAAGSGLRLVIKQYRAELPLGGLPGVVSIGGELSEGRMAALHRGALAYVSPHRSEAWGLGLSEAMSHGVCVLATGWSGNMEFMDEGNSIPLKFTLEPVGERMARMLPHFRPDMRWAAVDEGHLEREMLRLVRRGPDPKMCAKARAVAERFSPVRVAQVLRRLGRAASGERP</sequence>
<dbReference type="Pfam" id="PF00534">
    <property type="entry name" value="Glycos_transf_1"/>
    <property type="match status" value="1"/>
</dbReference>
<dbReference type="InterPro" id="IPR001296">
    <property type="entry name" value="Glyco_trans_1"/>
</dbReference>
<evidence type="ECO:0000259" key="1">
    <source>
        <dbReference type="Pfam" id="PF00534"/>
    </source>
</evidence>
<protein>
    <recommendedName>
        <fullName evidence="1">Glycosyl transferase family 1 domain-containing protein</fullName>
    </recommendedName>
</protein>
<proteinExistence type="predicted"/>
<name>A0A109W609_9BACT</name>
<dbReference type="EMBL" id="CP014230">
    <property type="protein sequence ID" value="AMD92898.1"/>
    <property type="molecule type" value="Genomic_DNA"/>
</dbReference>
<dbReference type="SUPFAM" id="SSF53756">
    <property type="entry name" value="UDP-Glycosyltransferase/glycogen phosphorylase"/>
    <property type="match status" value="1"/>
</dbReference>
<dbReference type="PANTHER" id="PTHR46656:SF3">
    <property type="entry name" value="PUTATIVE-RELATED"/>
    <property type="match status" value="1"/>
</dbReference>
<dbReference type="PANTHER" id="PTHR46656">
    <property type="entry name" value="PUTATIVE-RELATED"/>
    <property type="match status" value="1"/>
</dbReference>
<gene>
    <name evidence="2" type="ORF">AXF15_07145</name>
</gene>
<evidence type="ECO:0000313" key="2">
    <source>
        <dbReference type="EMBL" id="AMD92898.1"/>
    </source>
</evidence>
<evidence type="ECO:0000313" key="3">
    <source>
        <dbReference type="Proteomes" id="UP000063964"/>
    </source>
</evidence>
<dbReference type="GO" id="GO:0016757">
    <property type="term" value="F:glycosyltransferase activity"/>
    <property type="evidence" value="ECO:0007669"/>
    <property type="project" value="InterPro"/>
</dbReference>
<organism evidence="2 3">
    <name type="scientific">Desulfomicrobium orale DSM 12838</name>
    <dbReference type="NCBI Taxonomy" id="888061"/>
    <lineage>
        <taxon>Bacteria</taxon>
        <taxon>Pseudomonadati</taxon>
        <taxon>Thermodesulfobacteriota</taxon>
        <taxon>Desulfovibrionia</taxon>
        <taxon>Desulfovibrionales</taxon>
        <taxon>Desulfomicrobiaceae</taxon>
        <taxon>Desulfomicrobium</taxon>
    </lineage>
</organism>
<dbReference type="RefSeq" id="WP_066605285.1">
    <property type="nucleotide sequence ID" value="NZ_CP014230.1"/>
</dbReference>
<keyword evidence="3" id="KW-1185">Reference proteome</keyword>